<comment type="similarity">
    <text evidence="5">Belongs to the binding-protein-dependent transport system permease family.</text>
</comment>
<sequence>MRRKNWELKGIFWIITLLFVGFLAAPILLLLGKSLVGEGGFTWEFYASVVTREGFLTALGNSFAVAAASAVTATVIAFLMAYAVHYTGLPRWAKRLITAIATLPMFLPTITYGFAIIYSFGKQGLLTRLLGRQFFDIYGFGGLLVGYVIYTIPVAFLLIHNTMGFVDKKTIIVSKAMGDRDLATFWIAILRPLLGTLAGAFIQAFFLCFTDFGIPASVGGGYEVIATLLYNQMLGGIPDFNRGAVIAMILLIPSIGSICILQLLERFNIRYTRISQADLRKNPLRDTGWGVSSTAISVAILSIFAVIFVVPLVEEWPYQTSFSLEHFAAVFTDSELITVYWHSLVMALLTAFLGTLAAYGAALITARSTLPPRYKRVIESIALVTNAIPGMVLGVAYLFLFSGSGLQNTLLLMILCNIVHYFSTPYLMMKNSLSKMNAGWETTAMLMGDSWLQTILRVVTPNALSSLIEVFSYYFINSMVTISALIFIAGARTMVLTTMIKQLQYVNRFNEVFVLSLLILATNLIAKGLFSCLASYKASHPVKERRSIQLFGNRKEAVQ</sequence>
<keyword evidence="8" id="KW-1185">Reference proteome</keyword>
<name>A0A4D7AQ42_9FIRM</name>
<accession>A0A4D7AQ42</accession>
<organism evidence="7 8">
    <name type="scientific">Dysosmobacter welbionis</name>
    <dbReference type="NCBI Taxonomy" id="2093857"/>
    <lineage>
        <taxon>Bacteria</taxon>
        <taxon>Bacillati</taxon>
        <taxon>Bacillota</taxon>
        <taxon>Clostridia</taxon>
        <taxon>Eubacteriales</taxon>
        <taxon>Oscillospiraceae</taxon>
        <taxon>Dysosmobacter</taxon>
    </lineage>
</organism>
<dbReference type="KEGG" id="obj:EIO64_11380"/>
<dbReference type="GeneID" id="89520390"/>
<feature type="transmembrane region" description="Helical" evidence="5">
    <location>
        <begin position="471"/>
        <end position="491"/>
    </location>
</feature>
<dbReference type="InterPro" id="IPR035906">
    <property type="entry name" value="MetI-like_sf"/>
</dbReference>
<feature type="transmembrane region" description="Helical" evidence="5">
    <location>
        <begin position="340"/>
        <end position="365"/>
    </location>
</feature>
<feature type="domain" description="ABC transmembrane type-1" evidence="6">
    <location>
        <begin position="59"/>
        <end position="261"/>
    </location>
</feature>
<feature type="transmembrane region" description="Helical" evidence="5">
    <location>
        <begin position="377"/>
        <end position="400"/>
    </location>
</feature>
<feature type="transmembrane region" description="Helical" evidence="5">
    <location>
        <begin position="182"/>
        <end position="206"/>
    </location>
</feature>
<dbReference type="Gene3D" id="1.10.3720.10">
    <property type="entry name" value="MetI-like"/>
    <property type="match status" value="2"/>
</dbReference>
<keyword evidence="4 5" id="KW-0472">Membrane</keyword>
<evidence type="ECO:0000259" key="6">
    <source>
        <dbReference type="PROSITE" id="PS50928"/>
    </source>
</evidence>
<dbReference type="EMBL" id="CP034413">
    <property type="protein sequence ID" value="QCI59745.1"/>
    <property type="molecule type" value="Genomic_DNA"/>
</dbReference>
<feature type="transmembrane region" description="Helical" evidence="5">
    <location>
        <begin position="406"/>
        <end position="428"/>
    </location>
</feature>
<dbReference type="PROSITE" id="PS50928">
    <property type="entry name" value="ABC_TM1"/>
    <property type="match status" value="2"/>
</dbReference>
<dbReference type="Pfam" id="PF00528">
    <property type="entry name" value="BPD_transp_1"/>
    <property type="match status" value="1"/>
</dbReference>
<proteinExistence type="inferred from homology"/>
<evidence type="ECO:0000313" key="7">
    <source>
        <dbReference type="EMBL" id="QCI59745.1"/>
    </source>
</evidence>
<evidence type="ECO:0000256" key="3">
    <source>
        <dbReference type="ARBA" id="ARBA00022989"/>
    </source>
</evidence>
<feature type="transmembrane region" description="Helical" evidence="5">
    <location>
        <begin position="289"/>
        <end position="313"/>
    </location>
</feature>
<dbReference type="CDD" id="cd06261">
    <property type="entry name" value="TM_PBP2"/>
    <property type="match status" value="1"/>
</dbReference>
<protein>
    <submittedName>
        <fullName evidence="7">ABC transporter permease subunit</fullName>
    </submittedName>
</protein>
<dbReference type="RefSeq" id="WP_021748045.1">
    <property type="nucleotide sequence ID" value="NZ_CP034413.3"/>
</dbReference>
<dbReference type="AlphaFoldDB" id="A0A4D7AQ42"/>
<dbReference type="GO" id="GO:0005886">
    <property type="term" value="C:plasma membrane"/>
    <property type="evidence" value="ECO:0007669"/>
    <property type="project" value="UniProtKB-SubCell"/>
</dbReference>
<feature type="transmembrane region" description="Helical" evidence="5">
    <location>
        <begin position="96"/>
        <end position="117"/>
    </location>
</feature>
<feature type="transmembrane region" description="Helical" evidence="5">
    <location>
        <begin position="63"/>
        <end position="84"/>
    </location>
</feature>
<dbReference type="InterPro" id="IPR000515">
    <property type="entry name" value="MetI-like"/>
</dbReference>
<gene>
    <name evidence="7" type="ORF">EIO64_11380</name>
</gene>
<feature type="transmembrane region" description="Helical" evidence="5">
    <location>
        <begin position="137"/>
        <end position="161"/>
    </location>
</feature>
<evidence type="ECO:0000256" key="5">
    <source>
        <dbReference type="RuleBase" id="RU363032"/>
    </source>
</evidence>
<dbReference type="PANTHER" id="PTHR43496:SF1">
    <property type="entry name" value="POLYGALACTURONAN_RHAMNOGALACTURONAN TRANSPORT SYSTEM PERMEASE PROTEIN YTEP"/>
    <property type="match status" value="1"/>
</dbReference>
<evidence type="ECO:0000256" key="2">
    <source>
        <dbReference type="ARBA" id="ARBA00022692"/>
    </source>
</evidence>
<feature type="domain" description="ABC transmembrane type-1" evidence="6">
    <location>
        <begin position="340"/>
        <end position="530"/>
    </location>
</feature>
<dbReference type="SUPFAM" id="SSF161098">
    <property type="entry name" value="MetI-like"/>
    <property type="match status" value="2"/>
</dbReference>
<evidence type="ECO:0000256" key="1">
    <source>
        <dbReference type="ARBA" id="ARBA00004141"/>
    </source>
</evidence>
<keyword evidence="3 5" id="KW-1133">Transmembrane helix</keyword>
<reference evidence="8" key="1">
    <citation type="submission" date="2018-12" db="EMBL/GenBank/DDBJ databases">
        <title>Dusodibacter welbiota gen. nov., sp. nov., isolated from human faeces and emended description of the Oscillibacter genus.</title>
        <authorList>
            <person name="Le Roy T."/>
            <person name="Van der Smissen P."/>
            <person name="Delzenne N."/>
            <person name="Muccioli G."/>
            <person name="Collet J.F."/>
            <person name="Cani P.D."/>
        </authorList>
    </citation>
    <scope>NUCLEOTIDE SEQUENCE [LARGE SCALE GENOMIC DNA]</scope>
    <source>
        <strain evidence="8">J115</strain>
    </source>
</reference>
<dbReference type="Proteomes" id="UP000298642">
    <property type="component" value="Chromosome"/>
</dbReference>
<feature type="transmembrane region" description="Helical" evidence="5">
    <location>
        <begin position="243"/>
        <end position="264"/>
    </location>
</feature>
<comment type="subcellular location">
    <subcellularLocation>
        <location evidence="5">Cell membrane</location>
        <topology evidence="5">Multi-pass membrane protein</topology>
    </subcellularLocation>
    <subcellularLocation>
        <location evidence="1">Membrane</location>
        <topology evidence="1">Multi-pass membrane protein</topology>
    </subcellularLocation>
</comment>
<evidence type="ECO:0000313" key="8">
    <source>
        <dbReference type="Proteomes" id="UP000298642"/>
    </source>
</evidence>
<keyword evidence="2 5" id="KW-0812">Transmembrane</keyword>
<feature type="transmembrane region" description="Helical" evidence="5">
    <location>
        <begin position="12"/>
        <end position="31"/>
    </location>
</feature>
<dbReference type="PANTHER" id="PTHR43496">
    <property type="entry name" value="PROTEIN LPLB"/>
    <property type="match status" value="1"/>
</dbReference>
<feature type="transmembrane region" description="Helical" evidence="5">
    <location>
        <begin position="512"/>
        <end position="536"/>
    </location>
</feature>
<dbReference type="GO" id="GO:0055085">
    <property type="term" value="P:transmembrane transport"/>
    <property type="evidence" value="ECO:0007669"/>
    <property type="project" value="InterPro"/>
</dbReference>
<keyword evidence="5" id="KW-0813">Transport</keyword>
<evidence type="ECO:0000256" key="4">
    <source>
        <dbReference type="ARBA" id="ARBA00023136"/>
    </source>
</evidence>